<feature type="compositionally biased region" description="Acidic residues" evidence="1">
    <location>
        <begin position="469"/>
        <end position="478"/>
    </location>
</feature>
<dbReference type="Pfam" id="PF08728">
    <property type="entry name" value="CRT10"/>
    <property type="match status" value="1"/>
</dbReference>
<evidence type="ECO:0000256" key="1">
    <source>
        <dbReference type="SAM" id="MobiDB-lite"/>
    </source>
</evidence>
<accession>A0ABR3V3R6</accession>
<name>A0ABR3V3R6_HUMIN</name>
<feature type="region of interest" description="Disordered" evidence="1">
    <location>
        <begin position="469"/>
        <end position="493"/>
    </location>
</feature>
<dbReference type="EMBL" id="JAZGSY010000419">
    <property type="protein sequence ID" value="KAL1836379.1"/>
    <property type="molecule type" value="Genomic_DNA"/>
</dbReference>
<organism evidence="2 3">
    <name type="scientific">Humicola insolens</name>
    <name type="common">Soft-rot fungus</name>
    <dbReference type="NCBI Taxonomy" id="85995"/>
    <lineage>
        <taxon>Eukaryota</taxon>
        <taxon>Fungi</taxon>
        <taxon>Dikarya</taxon>
        <taxon>Ascomycota</taxon>
        <taxon>Pezizomycotina</taxon>
        <taxon>Sordariomycetes</taxon>
        <taxon>Sordariomycetidae</taxon>
        <taxon>Sordariales</taxon>
        <taxon>Chaetomiaceae</taxon>
        <taxon>Mycothermus</taxon>
    </lineage>
</organism>
<keyword evidence="3" id="KW-1185">Reference proteome</keyword>
<proteinExistence type="predicted"/>
<evidence type="ECO:0000313" key="3">
    <source>
        <dbReference type="Proteomes" id="UP001583172"/>
    </source>
</evidence>
<evidence type="ECO:0000313" key="2">
    <source>
        <dbReference type="EMBL" id="KAL1836379.1"/>
    </source>
</evidence>
<dbReference type="Proteomes" id="UP001583172">
    <property type="component" value="Unassembled WGS sequence"/>
</dbReference>
<comment type="caution">
    <text evidence="2">The sequence shown here is derived from an EMBL/GenBank/DDBJ whole genome shotgun (WGS) entry which is preliminary data.</text>
</comment>
<protein>
    <submittedName>
        <fullName evidence="2">Uncharacterized protein</fullName>
    </submittedName>
</protein>
<reference evidence="2 3" key="1">
    <citation type="journal article" date="2024" name="Commun. Biol.">
        <title>Comparative genomic analysis of thermophilic fungi reveals convergent evolutionary adaptations and gene losses.</title>
        <authorList>
            <person name="Steindorff A.S."/>
            <person name="Aguilar-Pontes M.V."/>
            <person name="Robinson A.J."/>
            <person name="Andreopoulos B."/>
            <person name="LaButti K."/>
            <person name="Kuo A."/>
            <person name="Mondo S."/>
            <person name="Riley R."/>
            <person name="Otillar R."/>
            <person name="Haridas S."/>
            <person name="Lipzen A."/>
            <person name="Grimwood J."/>
            <person name="Schmutz J."/>
            <person name="Clum A."/>
            <person name="Reid I.D."/>
            <person name="Moisan M.C."/>
            <person name="Butler G."/>
            <person name="Nguyen T.T.M."/>
            <person name="Dewar K."/>
            <person name="Conant G."/>
            <person name="Drula E."/>
            <person name="Henrissat B."/>
            <person name="Hansel C."/>
            <person name="Singer S."/>
            <person name="Hutchinson M.I."/>
            <person name="de Vries R.P."/>
            <person name="Natvig D.O."/>
            <person name="Powell A.J."/>
            <person name="Tsang A."/>
            <person name="Grigoriev I.V."/>
        </authorList>
    </citation>
    <scope>NUCLEOTIDE SEQUENCE [LARGE SCALE GENOMIC DNA]</scope>
    <source>
        <strain evidence="2 3">CBS 620.91</strain>
    </source>
</reference>
<gene>
    <name evidence="2" type="ORF">VTJ49DRAFT_5228</name>
</gene>
<dbReference type="InterPro" id="IPR014839">
    <property type="entry name" value="Crt10"/>
</dbReference>
<sequence length="740" mass="82827">MDTTPEINARTRVSLDFRDELYISKKPSVQTAEQRFGEGIREDLRAFVFASPGSLSMMAEADFAEDEDEEDEDLDEFMDDLESGFVHNMLGDGEAPHDHHAPHGFPRLAVTRNNLTGLSQRYNLYFAAYQDRIYVYQPQRCGPQILPSPSLILHPRPSKLADKVDAAAMDFHFPHQINHLIVGNLGDLEIVLFAYDDGDVAAYYTHSIARCIRANSSNPATRDGSHTSRGQIQPSLFFHENVLKSAWGLAIHSQSRIIAVGSNLHEVTVFAFALNAKPGTNFPAADNASALPRSEALEKERRFPTRTITWRIVLPLGRYGSNIPNLTFIDDERGDADKIAAIDVCGSLWILDIWTRAPPLRWKGRPGGGHFRPSDAGWGILVLPFRTFKTTKTVRETLGVPGNEVEHDLAPDNPPRLLIDITCGLYYVKELAADLENVFNSRTNRLHYPTHHAGAASRPELELTDIDENEEDSEDEIADVTTPPSVPKSGASIPEIPVKGLLPTLEGGITWSQCVIPALGEAPQLHSIADYVKFARPDGPEGRAEKVMHIEHSDSGFKFPAHLVNNFCLFRTTQTCVELMPFDRNLHGVECKMVITAEARSDQPWDMSPPFSERLSMLIHVPELSLVAVGSPSGRVALITLTRTDKRWLEEPLKCGFRVERVLPRKSEEKIRPRCTLIGIAVSPVPCRPGRDLRLRPGRERRGRLSSAPAVYRLIIHYKDHTILQYEFSRQEDTKELMVC</sequence>